<evidence type="ECO:0000313" key="1">
    <source>
        <dbReference type="EMBL" id="KAI4380841.1"/>
    </source>
</evidence>
<accession>A0ACB9RSN8</accession>
<dbReference type="Proteomes" id="UP001057402">
    <property type="component" value="Chromosome 3"/>
</dbReference>
<protein>
    <submittedName>
        <fullName evidence="1">Uncharacterized protein</fullName>
    </submittedName>
</protein>
<evidence type="ECO:0000313" key="2">
    <source>
        <dbReference type="Proteomes" id="UP001057402"/>
    </source>
</evidence>
<comment type="caution">
    <text evidence="1">The sequence shown here is derived from an EMBL/GenBank/DDBJ whole genome shotgun (WGS) entry which is preliminary data.</text>
</comment>
<keyword evidence="2" id="KW-1185">Reference proteome</keyword>
<organism evidence="1 2">
    <name type="scientific">Melastoma candidum</name>
    <dbReference type="NCBI Taxonomy" id="119954"/>
    <lineage>
        <taxon>Eukaryota</taxon>
        <taxon>Viridiplantae</taxon>
        <taxon>Streptophyta</taxon>
        <taxon>Embryophyta</taxon>
        <taxon>Tracheophyta</taxon>
        <taxon>Spermatophyta</taxon>
        <taxon>Magnoliopsida</taxon>
        <taxon>eudicotyledons</taxon>
        <taxon>Gunneridae</taxon>
        <taxon>Pentapetalae</taxon>
        <taxon>rosids</taxon>
        <taxon>malvids</taxon>
        <taxon>Myrtales</taxon>
        <taxon>Melastomataceae</taxon>
        <taxon>Melastomatoideae</taxon>
        <taxon>Melastomateae</taxon>
        <taxon>Melastoma</taxon>
    </lineage>
</organism>
<sequence length="74" mass="8631">MPSSQSFSDLRQPKFTEERQQENNEFLSKCIQEDLGFKDGKPLAACSIYNCMAHWHVFESERTAILDYIILRTS</sequence>
<dbReference type="EMBL" id="CM042882">
    <property type="protein sequence ID" value="KAI4380841.1"/>
    <property type="molecule type" value="Genomic_DNA"/>
</dbReference>
<name>A0ACB9RSN8_9MYRT</name>
<proteinExistence type="predicted"/>
<reference evidence="2" key="1">
    <citation type="journal article" date="2023" name="Front. Plant Sci.">
        <title>Chromosomal-level genome assembly of Melastoma candidum provides insights into trichome evolution.</title>
        <authorList>
            <person name="Zhong Y."/>
            <person name="Wu W."/>
            <person name="Sun C."/>
            <person name="Zou P."/>
            <person name="Liu Y."/>
            <person name="Dai S."/>
            <person name="Zhou R."/>
        </authorList>
    </citation>
    <scope>NUCLEOTIDE SEQUENCE [LARGE SCALE GENOMIC DNA]</scope>
</reference>
<gene>
    <name evidence="1" type="ORF">MLD38_006984</name>
</gene>